<dbReference type="Proteomes" id="UP000192936">
    <property type="component" value="Unassembled WGS sequence"/>
</dbReference>
<dbReference type="InterPro" id="IPR009081">
    <property type="entry name" value="PP-bd_ACP"/>
</dbReference>
<name>A0A1X7E895_9PROT</name>
<accession>A0A1X7E895</accession>
<dbReference type="InterPro" id="IPR036736">
    <property type="entry name" value="ACP-like_sf"/>
</dbReference>
<evidence type="ECO:0000259" key="1">
    <source>
        <dbReference type="Pfam" id="PF00550"/>
    </source>
</evidence>
<dbReference type="SUPFAM" id="SSF47336">
    <property type="entry name" value="ACP-like"/>
    <property type="match status" value="1"/>
</dbReference>
<proteinExistence type="predicted"/>
<sequence length="77" mass="8129">MDRKEFLLALDEMLELDPGTLTGDETLESLEAWDSLAVISFIALVDEKTGVVVEGEKLAKAKTVADLLALAGAPVAA</sequence>
<feature type="domain" description="Carrier" evidence="1">
    <location>
        <begin position="12"/>
        <end position="69"/>
    </location>
</feature>
<dbReference type="Pfam" id="PF00550">
    <property type="entry name" value="PP-binding"/>
    <property type="match status" value="1"/>
</dbReference>
<dbReference type="AlphaFoldDB" id="A0A1X7E895"/>
<dbReference type="Gene3D" id="1.10.1200.10">
    <property type="entry name" value="ACP-like"/>
    <property type="match status" value="1"/>
</dbReference>
<dbReference type="OrthoDB" id="7173746at2"/>
<reference evidence="2 3" key="1">
    <citation type="submission" date="2017-04" db="EMBL/GenBank/DDBJ databases">
        <authorList>
            <person name="Afonso C.L."/>
            <person name="Miller P.J."/>
            <person name="Scott M.A."/>
            <person name="Spackman E."/>
            <person name="Goraichik I."/>
            <person name="Dimitrov K.M."/>
            <person name="Suarez D.L."/>
            <person name="Swayne D.E."/>
        </authorList>
    </citation>
    <scope>NUCLEOTIDE SEQUENCE [LARGE SCALE GENOMIC DNA]</scope>
    <source>
        <strain evidence="2 3">A2P</strain>
    </source>
</reference>
<protein>
    <submittedName>
        <fullName evidence="2">Acyl carrier protein</fullName>
    </submittedName>
</protein>
<gene>
    <name evidence="2" type="ORF">SAMN02982917_1343</name>
</gene>
<dbReference type="EMBL" id="FXAK01000002">
    <property type="protein sequence ID" value="SMF29222.1"/>
    <property type="molecule type" value="Genomic_DNA"/>
</dbReference>
<dbReference type="RefSeq" id="WP_085083541.1">
    <property type="nucleotide sequence ID" value="NZ_FXAK01000002.1"/>
</dbReference>
<dbReference type="STRING" id="286727.SAMN02982917_1343"/>
<organism evidence="2 3">
    <name type="scientific">Azospirillum oryzae</name>
    <dbReference type="NCBI Taxonomy" id="286727"/>
    <lineage>
        <taxon>Bacteria</taxon>
        <taxon>Pseudomonadati</taxon>
        <taxon>Pseudomonadota</taxon>
        <taxon>Alphaproteobacteria</taxon>
        <taxon>Rhodospirillales</taxon>
        <taxon>Azospirillaceae</taxon>
        <taxon>Azospirillum</taxon>
    </lineage>
</organism>
<evidence type="ECO:0000313" key="2">
    <source>
        <dbReference type="EMBL" id="SMF29222.1"/>
    </source>
</evidence>
<evidence type="ECO:0000313" key="3">
    <source>
        <dbReference type="Proteomes" id="UP000192936"/>
    </source>
</evidence>